<feature type="compositionally biased region" description="Basic and acidic residues" evidence="6">
    <location>
        <begin position="1761"/>
        <end position="1770"/>
    </location>
</feature>
<dbReference type="Pfam" id="PF12140">
    <property type="entry name" value="SLED"/>
    <property type="match status" value="1"/>
</dbReference>
<feature type="region of interest" description="Disordered" evidence="6">
    <location>
        <begin position="479"/>
        <end position="504"/>
    </location>
</feature>
<dbReference type="Pfam" id="PF02820">
    <property type="entry name" value="MBT"/>
    <property type="match status" value="4"/>
</dbReference>
<evidence type="ECO:0000256" key="6">
    <source>
        <dbReference type="SAM" id="MobiDB-lite"/>
    </source>
</evidence>
<feature type="region of interest" description="Disordered" evidence="6">
    <location>
        <begin position="167"/>
        <end position="193"/>
    </location>
</feature>
<feature type="compositionally biased region" description="Basic and acidic residues" evidence="6">
    <location>
        <begin position="1732"/>
        <end position="1746"/>
    </location>
</feature>
<dbReference type="Gene3D" id="2.30.30.140">
    <property type="match status" value="4"/>
</dbReference>
<feature type="compositionally biased region" description="Polar residues" evidence="6">
    <location>
        <begin position="691"/>
        <end position="705"/>
    </location>
</feature>
<evidence type="ECO:0000313" key="9">
    <source>
        <dbReference type="Proteomes" id="UP000326759"/>
    </source>
</evidence>
<feature type="repeat" description="MBT" evidence="5">
    <location>
        <begin position="1356"/>
        <end position="1453"/>
    </location>
</feature>
<feature type="region of interest" description="Disordered" evidence="6">
    <location>
        <begin position="418"/>
        <end position="453"/>
    </location>
</feature>
<evidence type="ECO:0000256" key="2">
    <source>
        <dbReference type="ARBA" id="ARBA00022491"/>
    </source>
</evidence>
<feature type="region of interest" description="Disordered" evidence="6">
    <location>
        <begin position="681"/>
        <end position="708"/>
    </location>
</feature>
<dbReference type="EMBL" id="SEYY01021092">
    <property type="protein sequence ID" value="KAB7496703.1"/>
    <property type="molecule type" value="Genomic_DNA"/>
</dbReference>
<protein>
    <submittedName>
        <fullName evidence="8">Scm-like with four MBT domains protein 2</fullName>
    </submittedName>
</protein>
<dbReference type="Gene3D" id="3.90.1150.190">
    <property type="entry name" value="SLED domain"/>
    <property type="match status" value="1"/>
</dbReference>
<feature type="compositionally biased region" description="Polar residues" evidence="6">
    <location>
        <begin position="545"/>
        <end position="558"/>
    </location>
</feature>
<gene>
    <name evidence="8" type="primary">SFMBT2</name>
    <name evidence="8" type="ORF">Anas_07812</name>
</gene>
<organism evidence="8 9">
    <name type="scientific">Armadillidium nasatum</name>
    <dbReference type="NCBI Taxonomy" id="96803"/>
    <lineage>
        <taxon>Eukaryota</taxon>
        <taxon>Metazoa</taxon>
        <taxon>Ecdysozoa</taxon>
        <taxon>Arthropoda</taxon>
        <taxon>Crustacea</taxon>
        <taxon>Multicrustacea</taxon>
        <taxon>Malacostraca</taxon>
        <taxon>Eumalacostraca</taxon>
        <taxon>Peracarida</taxon>
        <taxon>Isopoda</taxon>
        <taxon>Oniscidea</taxon>
        <taxon>Crinocheta</taxon>
        <taxon>Armadillidiidae</taxon>
        <taxon>Armadillidium</taxon>
    </lineage>
</organism>
<dbReference type="Proteomes" id="UP000326759">
    <property type="component" value="Unassembled WGS sequence"/>
</dbReference>
<feature type="compositionally biased region" description="Basic and acidic residues" evidence="6">
    <location>
        <begin position="169"/>
        <end position="187"/>
    </location>
</feature>
<feature type="domain" description="SLED" evidence="7">
    <location>
        <begin position="1494"/>
        <end position="1559"/>
    </location>
</feature>
<proteinExistence type="predicted"/>
<dbReference type="GO" id="GO:0042393">
    <property type="term" value="F:histone binding"/>
    <property type="evidence" value="ECO:0007669"/>
    <property type="project" value="TreeGrafter"/>
</dbReference>
<dbReference type="InterPro" id="IPR013761">
    <property type="entry name" value="SAM/pointed_sf"/>
</dbReference>
<feature type="region of interest" description="Disordered" evidence="6">
    <location>
        <begin position="1661"/>
        <end position="1713"/>
    </location>
</feature>
<keyword evidence="9" id="KW-1185">Reference proteome</keyword>
<dbReference type="GO" id="GO:0003682">
    <property type="term" value="F:chromatin binding"/>
    <property type="evidence" value="ECO:0007669"/>
    <property type="project" value="TreeGrafter"/>
</dbReference>
<dbReference type="Gene3D" id="1.10.150.50">
    <property type="entry name" value="Transcription Factor, Ets-1"/>
    <property type="match status" value="1"/>
</dbReference>
<dbReference type="GO" id="GO:0005634">
    <property type="term" value="C:nucleus"/>
    <property type="evidence" value="ECO:0007669"/>
    <property type="project" value="UniProtKB-SubCell"/>
</dbReference>
<dbReference type="SMART" id="SM00561">
    <property type="entry name" value="MBT"/>
    <property type="match status" value="4"/>
</dbReference>
<dbReference type="InterPro" id="IPR038348">
    <property type="entry name" value="SLED_sf"/>
</dbReference>
<comment type="subcellular location">
    <subcellularLocation>
        <location evidence="1">Nucleus</location>
    </subcellularLocation>
</comment>
<feature type="compositionally biased region" description="Acidic residues" evidence="6">
    <location>
        <begin position="1673"/>
        <end position="1695"/>
    </location>
</feature>
<accession>A0A5N5SRC3</accession>
<evidence type="ECO:0000313" key="8">
    <source>
        <dbReference type="EMBL" id="KAB7496703.1"/>
    </source>
</evidence>
<comment type="caution">
    <text evidence="8">The sequence shown here is derived from an EMBL/GenBank/DDBJ whole genome shotgun (WGS) entry which is preliminary data.</text>
</comment>
<evidence type="ECO:0000259" key="7">
    <source>
        <dbReference type="Pfam" id="PF12140"/>
    </source>
</evidence>
<dbReference type="GO" id="GO:0045892">
    <property type="term" value="P:negative regulation of DNA-templated transcription"/>
    <property type="evidence" value="ECO:0007669"/>
    <property type="project" value="TreeGrafter"/>
</dbReference>
<keyword evidence="2" id="KW-0678">Repressor</keyword>
<feature type="repeat" description="MBT" evidence="5">
    <location>
        <begin position="1025"/>
        <end position="1138"/>
    </location>
</feature>
<feature type="compositionally biased region" description="Polar residues" evidence="6">
    <location>
        <begin position="1749"/>
        <end position="1760"/>
    </location>
</feature>
<keyword evidence="3" id="KW-0677">Repeat</keyword>
<dbReference type="PROSITE" id="PS51079">
    <property type="entry name" value="MBT"/>
    <property type="match status" value="3"/>
</dbReference>
<dbReference type="PANTHER" id="PTHR12247">
    <property type="entry name" value="POLYCOMB GROUP PROTEIN"/>
    <property type="match status" value="1"/>
</dbReference>
<reference evidence="8 9" key="1">
    <citation type="journal article" date="2019" name="PLoS Biol.">
        <title>Sex chromosomes control vertical transmission of feminizing Wolbachia symbionts in an isopod.</title>
        <authorList>
            <person name="Becking T."/>
            <person name="Chebbi M.A."/>
            <person name="Giraud I."/>
            <person name="Moumen B."/>
            <person name="Laverre T."/>
            <person name="Caubet Y."/>
            <person name="Peccoud J."/>
            <person name="Gilbert C."/>
            <person name="Cordaux R."/>
        </authorList>
    </citation>
    <scope>NUCLEOTIDE SEQUENCE [LARGE SCALE GENOMIC DNA]</scope>
    <source>
        <strain evidence="8">ANa2</strain>
        <tissue evidence="8">Whole body excluding digestive tract and cuticle</tissue>
    </source>
</reference>
<dbReference type="InterPro" id="IPR021987">
    <property type="entry name" value="SLED"/>
</dbReference>
<dbReference type="OrthoDB" id="5917609at2759"/>
<evidence type="ECO:0000256" key="1">
    <source>
        <dbReference type="ARBA" id="ARBA00004123"/>
    </source>
</evidence>
<name>A0A5N5SRC3_9CRUS</name>
<keyword evidence="4" id="KW-0539">Nucleus</keyword>
<evidence type="ECO:0000256" key="4">
    <source>
        <dbReference type="ARBA" id="ARBA00023242"/>
    </source>
</evidence>
<dbReference type="InterPro" id="IPR050548">
    <property type="entry name" value="PcG_chromatin_remod_factors"/>
</dbReference>
<feature type="region of interest" description="Disordered" evidence="6">
    <location>
        <begin position="1732"/>
        <end position="1770"/>
    </location>
</feature>
<dbReference type="SUPFAM" id="SSF63748">
    <property type="entry name" value="Tudor/PWWP/MBT"/>
    <property type="match status" value="4"/>
</dbReference>
<feature type="region of interest" description="Disordered" evidence="6">
    <location>
        <begin position="545"/>
        <end position="566"/>
    </location>
</feature>
<dbReference type="SUPFAM" id="SSF47769">
    <property type="entry name" value="SAM/Pointed domain"/>
    <property type="match status" value="1"/>
</dbReference>
<feature type="compositionally biased region" description="Polar residues" evidence="6">
    <location>
        <begin position="479"/>
        <end position="496"/>
    </location>
</feature>
<evidence type="ECO:0000256" key="3">
    <source>
        <dbReference type="ARBA" id="ARBA00022737"/>
    </source>
</evidence>
<evidence type="ECO:0000256" key="5">
    <source>
        <dbReference type="PROSITE-ProRule" id="PRU00459"/>
    </source>
</evidence>
<feature type="repeat" description="MBT" evidence="5">
    <location>
        <begin position="1142"/>
        <end position="1249"/>
    </location>
</feature>
<dbReference type="InterPro" id="IPR004092">
    <property type="entry name" value="Mbt"/>
</dbReference>
<sequence length="1885" mass="211665">MDSPDKIGDLSINCSNEDLNNELTTSFHEQILPSAATEDNSSLEIGIKNSNIADPLTDISKADTISSNLSKSQVLVENINALSKEISSDSDSEKLDSDINFSSHGTLGENLIHSSDTLSCSPHENQQKSLSFSVSKFYNNYDIKSLELSSTSSDSSLDLDLENSSISKNDLDKLPKNSVEESNKEKYPSSFEENELLEKEDIASSSKSDICLLNDNANLLSNTVSPTGKMMLPDKGSDESNCRDELNNLVSKSEDSGCLNVTEQSDLLSPAQNKIQEIPLPVSILNLEKISKETSVKNNLETNSCISEFVQNAFIEGESDIQEIIPSTISLELTSNKSESCIAENKVSSSVIENPRKEQKEFDSILPENSIVFPRCHSIKSLDDSTLDVNKDSIHSFIEDDNNIYAVAENISITAENNADSLPYDSDQDMESDVSLKFHDDSPSQSGDETLLDNTEDCHTEKVGKNSELILEPVETKGKNVSSDIKQQEKNCSNLPKSKEVEENVHSNVPQNMEIVEEFDVKESFTSKSENNIKMNDFHSDQVKTGTKFESQSSNSKSCVEELERNVPEKNKDSECMIENHSNMFSLSVEGVVPNVIDKESIDDSKEVISHTKPYQNLVAENNTEKPCDINVEPTINQRLKNELMVTKINVSLCKDYDVNISKENENIDCLQESLASTNLSKSTHIEETESNTSTDASESSNCTVEKSENILEQKSLSAENLDISNSSHDSLQILPSHTKDTSCYETVCSPVKSPSTFLFDFSKKSDLINESQDMEMEYSSDNQNNETFSTTPSAMCQIVEDLPSVEPKTLNSVEKSSETFCADENTLYTEETNSQKDECVKTDRLDEKHNSKSEESVGSKSPFYISEEKKLENKNLCESFIAPDSNQASINSLKVIKMVNNERKGSEEQVEQPKVCFMEEKKYVKNNDSKENGSALLQQSSVKAVVEEEQLPEIKDSTVDFETSCCNPSCTVNENTEHLKDVNEDLTEKQSLLLEVETYFRKKEDLKVSRHVDMQQEFLSKGNFDWDDFLEKTISETTPPTAFLHVERSIETGVCVNQVLEVLLADDKASTDHSSTWLSYWPAKVVSSCGSLLRLKYLVSAQLKSSNAISDFWCELSNPKIRPLGWSKEKNIPIQPPPEFQSENDFILDEGTLTTLDPVPEEAFDCEKRELFNRISEGTLLEVLDSQYPYDGMIVKVLKNVGGRLLLSFTEEAASHDLDKTTFWLFFLDKRIRPLGWIYKRGEPYRYKNSNFKELLKDFDKTNDRGTTFLSSLNTSFCNHNLEEGMHLEAFNPVNSQSIHAAVVSRVLSDSYFELKIDDYSWVTTIEDPLIVPCGFAEENCLDLIPPNNYSQEEFSWRSYVTLKDSRMSPCEAFPKHTLSSELGFDVGQKLEVASPVDPDQICIATIERVLQHILLLKSDSNPNFLFYRSAASMDIFPAGWAHSNSYPLAVPYWYVERSRNPSVSQNEENDILPDSIVNIEKSPWTNYNSLWCPRLFINHCCNPGTYLSKTKVSKMAQSVGPGPLPLVLRDVISMTINAAYIPTRVLRELQNLKKMHSSWQSIPLKAKILMSCPNLWSFDNIGENCPLVCNKQVLPKDKAPITLVLPKEKPPITLVLSKEKAHITMNMLMISSGTAMYRGRGGIRGSVFRRKKGGKKRLFYPIKPSANNNEDNTEEFCYPEEGEEVEEVISESEGESRPSSPSSSDVQRKLKPKRILSSLEITMNDSRSCDIIKERSTKRSRGEIETDFSSRQQTTTGVRTEDTSGDRKKARIEEKSEIEVEAETEAEAVIYGLETAQVDSDPLGWSIDDVERYVSSQPDISHHAVKLKEQEVDGRALLLLNLPSLIHHMGLPHSVAVILAQHICKVKMAHFVNYYPKYVKKIT</sequence>